<dbReference type="Proteomes" id="UP000476030">
    <property type="component" value="Unassembled WGS sequence"/>
</dbReference>
<accession>A0A6L8WCS4</accession>
<keyword evidence="1" id="KW-1133">Transmembrane helix</keyword>
<keyword evidence="3" id="KW-1185">Reference proteome</keyword>
<dbReference type="PANTHER" id="PTHR35813:SF1">
    <property type="entry name" value="INNER MEMBRANE PROTEIN YBAN"/>
    <property type="match status" value="1"/>
</dbReference>
<dbReference type="GO" id="GO:0005886">
    <property type="term" value="C:plasma membrane"/>
    <property type="evidence" value="ECO:0007669"/>
    <property type="project" value="TreeGrafter"/>
</dbReference>
<dbReference type="PANTHER" id="PTHR35813">
    <property type="entry name" value="INNER MEMBRANE PROTEIN YBAN"/>
    <property type="match status" value="1"/>
</dbReference>
<dbReference type="PIRSF" id="PIRSF016789">
    <property type="entry name" value="DUF454"/>
    <property type="match status" value="1"/>
</dbReference>
<comment type="caution">
    <text evidence="2">The sequence shown here is derived from an EMBL/GenBank/DDBJ whole genome shotgun (WGS) entry which is preliminary data.</text>
</comment>
<gene>
    <name evidence="2" type="ORF">GQE98_16260</name>
</gene>
<proteinExistence type="predicted"/>
<organism evidence="2 3">
    <name type="scientific">Sneathiella litorea</name>
    <dbReference type="NCBI Taxonomy" id="2606216"/>
    <lineage>
        <taxon>Bacteria</taxon>
        <taxon>Pseudomonadati</taxon>
        <taxon>Pseudomonadota</taxon>
        <taxon>Alphaproteobacteria</taxon>
        <taxon>Sneathiellales</taxon>
        <taxon>Sneathiellaceae</taxon>
        <taxon>Sneathiella</taxon>
    </lineage>
</organism>
<dbReference type="InterPro" id="IPR007401">
    <property type="entry name" value="DUF454"/>
</dbReference>
<dbReference type="AlphaFoldDB" id="A0A6L8WCS4"/>
<keyword evidence="1" id="KW-0812">Transmembrane</keyword>
<sequence>MTAHTKKIVLLLIGWFFVIIGGIGIFLPVLPTTPFLLISLWAFSQSSERFHDWLYHHRVLGPPLQEWSEYGVIPLRAKIVALATMAVSATLVISFSSTPWYGLAAMVILMLIGAGFILSRPSRRKQKDGT</sequence>
<feature type="transmembrane region" description="Helical" evidence="1">
    <location>
        <begin position="100"/>
        <end position="118"/>
    </location>
</feature>
<dbReference type="EMBL" id="WTUW01000009">
    <property type="protein sequence ID" value="MZR32192.1"/>
    <property type="molecule type" value="Genomic_DNA"/>
</dbReference>
<feature type="transmembrane region" description="Helical" evidence="1">
    <location>
        <begin position="12"/>
        <end position="43"/>
    </location>
</feature>
<dbReference type="Pfam" id="PF04304">
    <property type="entry name" value="DUF454"/>
    <property type="match status" value="1"/>
</dbReference>
<dbReference type="RefSeq" id="WP_161316757.1">
    <property type="nucleotide sequence ID" value="NZ_WTUW01000009.1"/>
</dbReference>
<evidence type="ECO:0000313" key="3">
    <source>
        <dbReference type="Proteomes" id="UP000476030"/>
    </source>
</evidence>
<name>A0A6L8WCS4_9PROT</name>
<keyword evidence="1" id="KW-0472">Membrane</keyword>
<evidence type="ECO:0000313" key="2">
    <source>
        <dbReference type="EMBL" id="MZR32192.1"/>
    </source>
</evidence>
<evidence type="ECO:0000256" key="1">
    <source>
        <dbReference type="SAM" id="Phobius"/>
    </source>
</evidence>
<protein>
    <submittedName>
        <fullName evidence="2">DUF454 family protein</fullName>
    </submittedName>
</protein>
<reference evidence="2 3" key="1">
    <citation type="submission" date="2019-12" db="EMBL/GenBank/DDBJ databases">
        <title>Snethiella sp. nov. sp. isolated from sea sand.</title>
        <authorList>
            <person name="Kim J."/>
            <person name="Jeong S.E."/>
            <person name="Jung H.S."/>
            <person name="Jeon C.O."/>
        </authorList>
    </citation>
    <scope>NUCLEOTIDE SEQUENCE [LARGE SCALE GENOMIC DNA]</scope>
    <source>
        <strain evidence="2 3">DP05</strain>
    </source>
</reference>